<evidence type="ECO:0000259" key="2">
    <source>
        <dbReference type="PROSITE" id="PS50017"/>
    </source>
</evidence>
<dbReference type="SUPFAM" id="SSF53756">
    <property type="entry name" value="UDP-Glycosyltransferase/glycogen phosphorylase"/>
    <property type="match status" value="1"/>
</dbReference>
<dbReference type="Pfam" id="PF00531">
    <property type="entry name" value="Death"/>
    <property type="match status" value="1"/>
</dbReference>
<dbReference type="InterPro" id="IPR000488">
    <property type="entry name" value="Death_dom"/>
</dbReference>
<feature type="region of interest" description="Disordered" evidence="1">
    <location>
        <begin position="589"/>
        <end position="615"/>
    </location>
</feature>
<dbReference type="SUPFAM" id="SSF47986">
    <property type="entry name" value="DEATH domain"/>
    <property type="match status" value="1"/>
</dbReference>
<evidence type="ECO:0008006" key="6">
    <source>
        <dbReference type="Google" id="ProtNLM"/>
    </source>
</evidence>
<dbReference type="STRING" id="46731.A0A3M6TRG1"/>
<dbReference type="Pfam" id="PF02338">
    <property type="entry name" value="OTU"/>
    <property type="match status" value="1"/>
</dbReference>
<proteinExistence type="predicted"/>
<dbReference type="CDD" id="cd03801">
    <property type="entry name" value="GT4_PimA-like"/>
    <property type="match status" value="1"/>
</dbReference>
<dbReference type="SUPFAM" id="SSF54001">
    <property type="entry name" value="Cysteine proteinases"/>
    <property type="match status" value="1"/>
</dbReference>
<dbReference type="Proteomes" id="UP000275408">
    <property type="component" value="Unassembled WGS sequence"/>
</dbReference>
<evidence type="ECO:0000259" key="3">
    <source>
        <dbReference type="PROSITE" id="PS50802"/>
    </source>
</evidence>
<sequence length="1205" mass="136189">MSRLQKVDSTVPSVASTSQEYQENRTLRVTLLSSEWRSSTDGDFSTINRELAIQLAKQPNVDVSVFLPNCSGEDRSSAEYHNVKLIEADRVPGVDPVLWLSSPPINHTMDCVISNGVHLGRLIPFIKKNPNYNHCKWIQVVYSDPEEEGMYKNISEGQKMQKTEIQLCQMADQVITIGPKLAEDYKRYLCLVKPEVDVFELAPSILSEFLEVEQAIEERRTFSILLCESCDSCEDFIDKVYDIAAEAIAMLKDQSYKLKVVCPAGGKGNILKAKLLYLGICHSQLIFRDFFDSREELADLFCEVDLAIMPSRTESFGITALGALSAGLPVLVNGNSGLGEALKEVPLGSHSVVDSEDPKDWAKEIKRVRQKKREVQLSESRFLRDFYLKRYSWEKPCKSLVIKMRNLFLGESAVLCNLQQQQQYVSRSKISRNTDVLTDLRKIASEKGYRVSDNLGSGNCMFYALSEQLEIVKRVKIHHFELRHSLVQYLREYPKLVDGTDLFHFVDGHATWGGYLTDMEQNGTWGDHVILWAAANCYQIAIHVISSLPGHREVIIKPDIPFDQSKHLVLGHVHELHYVSLQPLQASASTEVKQEEESGSAAQKHKLDPIGEPGTSGLSYPIPMEGVMSQLVDVKMEPDTMQHLELKKDLLRDVEEIERSVIFRGEVTEKGNVWNLPEAAAYVTFHEGAVPKPLLFTCSVWPPKLCSPPISSDELLVSNVIELSHDGPPDLELRGDDEGNVTVALLHSASDLKGYEVVIKQLVDPYDNVWKDLETWHASEKPEVSDWPQLVEATCTPSRFSSFAVVWRLKSFTFTSGTLVAPQFTCVVPDFPDIRVEVQEFPSNEVEDIGMLCGPVIHISSSQNIEHMEPVTIKVPLALRESKHDLSELSNEVIRISYLDSEGKQWRDITGQLEGPVTVKDGIVEFKVKHFSRFCPVCMFTESVALLQDFFHRLSFRLMPQCVHFLTCLCKTTVPDTYSLSLYCYPNFKKAEVEKKLSRYVTPYQGEGKSKEPACVGDRIVVSLIALDFVRESQRNQKLVLKFLGNDISDNSDMALIVRLDSEGVPIVKFSKDEELQKVLCEVPILKTRPASVVPVTESRDQRVAPEERPALVKQGTPSDDELEYLASKLSDLWKKLGRRLKIPEPKLDDLNKLNEALSEKGYKMLRHWQEVNGSAATYEILGHALLDRLVNRRDLAEEFCYEKQ</sequence>
<protein>
    <recommendedName>
        <fullName evidence="6">OTU domain-containing protein</fullName>
    </recommendedName>
</protein>
<dbReference type="Gene3D" id="2.60.220.30">
    <property type="match status" value="2"/>
</dbReference>
<dbReference type="EMBL" id="RCHS01003119">
    <property type="protein sequence ID" value="RMX43858.1"/>
    <property type="molecule type" value="Genomic_DNA"/>
</dbReference>
<dbReference type="InterPro" id="IPR011029">
    <property type="entry name" value="DEATH-like_dom_sf"/>
</dbReference>
<dbReference type="GO" id="GO:0007165">
    <property type="term" value="P:signal transduction"/>
    <property type="evidence" value="ECO:0007669"/>
    <property type="project" value="InterPro"/>
</dbReference>
<dbReference type="Gene3D" id="3.90.70.80">
    <property type="match status" value="1"/>
</dbReference>
<dbReference type="OrthoDB" id="10070438at2759"/>
<dbReference type="Pfam" id="PF20706">
    <property type="entry name" value="GT4-conflict"/>
    <property type="match status" value="1"/>
</dbReference>
<dbReference type="PANTHER" id="PTHR12419:SF11">
    <property type="entry name" value="OTU DOMAIN-CONTAINING PROTEIN DDB_G0284757"/>
    <property type="match status" value="1"/>
</dbReference>
<organism evidence="4 5">
    <name type="scientific">Pocillopora damicornis</name>
    <name type="common">Cauliflower coral</name>
    <name type="synonym">Millepora damicornis</name>
    <dbReference type="NCBI Taxonomy" id="46731"/>
    <lineage>
        <taxon>Eukaryota</taxon>
        <taxon>Metazoa</taxon>
        <taxon>Cnidaria</taxon>
        <taxon>Anthozoa</taxon>
        <taxon>Hexacorallia</taxon>
        <taxon>Scleractinia</taxon>
        <taxon>Astrocoeniina</taxon>
        <taxon>Pocilloporidae</taxon>
        <taxon>Pocillopora</taxon>
    </lineage>
</organism>
<dbReference type="CDD" id="cd01670">
    <property type="entry name" value="Death"/>
    <property type="match status" value="1"/>
</dbReference>
<feature type="domain" description="Death" evidence="2">
    <location>
        <begin position="1134"/>
        <end position="1186"/>
    </location>
</feature>
<dbReference type="InterPro" id="IPR038765">
    <property type="entry name" value="Papain-like_cys_pep_sf"/>
</dbReference>
<evidence type="ECO:0000313" key="4">
    <source>
        <dbReference type="EMBL" id="RMX43858.1"/>
    </source>
</evidence>
<accession>A0A3M6TRG1</accession>
<dbReference type="PROSITE" id="PS50017">
    <property type="entry name" value="DEATH_DOMAIN"/>
    <property type="match status" value="1"/>
</dbReference>
<dbReference type="PROSITE" id="PS50802">
    <property type="entry name" value="OTU"/>
    <property type="match status" value="1"/>
</dbReference>
<dbReference type="InterPro" id="IPR003323">
    <property type="entry name" value="OTU_dom"/>
</dbReference>
<dbReference type="PANTHER" id="PTHR12419">
    <property type="entry name" value="OTU DOMAIN CONTAINING PROTEIN"/>
    <property type="match status" value="1"/>
</dbReference>
<evidence type="ECO:0000313" key="5">
    <source>
        <dbReference type="Proteomes" id="UP000275408"/>
    </source>
</evidence>
<gene>
    <name evidence="4" type="ORF">pdam_00024909</name>
</gene>
<name>A0A3M6TRG1_POCDA</name>
<keyword evidence="5" id="KW-1185">Reference proteome</keyword>
<dbReference type="AlphaFoldDB" id="A0A3M6TRG1"/>
<dbReference type="CDD" id="cd22758">
    <property type="entry name" value="OTU_232R-like"/>
    <property type="match status" value="1"/>
</dbReference>
<dbReference type="Gene3D" id="1.10.533.10">
    <property type="entry name" value="Death Domain, Fas"/>
    <property type="match status" value="1"/>
</dbReference>
<dbReference type="InterPro" id="IPR050704">
    <property type="entry name" value="Peptidase_C85-like"/>
</dbReference>
<reference evidence="4 5" key="1">
    <citation type="journal article" date="2018" name="Sci. Rep.">
        <title>Comparative analysis of the Pocillopora damicornis genome highlights role of immune system in coral evolution.</title>
        <authorList>
            <person name="Cunning R."/>
            <person name="Bay R.A."/>
            <person name="Gillette P."/>
            <person name="Baker A.C."/>
            <person name="Traylor-Knowles N."/>
        </authorList>
    </citation>
    <scope>NUCLEOTIDE SEQUENCE [LARGE SCALE GENOMIC DNA]</scope>
    <source>
        <strain evidence="4">RSMAS</strain>
        <tissue evidence="4">Whole animal</tissue>
    </source>
</reference>
<dbReference type="GO" id="GO:0016579">
    <property type="term" value="P:protein deubiquitination"/>
    <property type="evidence" value="ECO:0007669"/>
    <property type="project" value="TreeGrafter"/>
</dbReference>
<feature type="domain" description="OTU" evidence="3">
    <location>
        <begin position="449"/>
        <end position="584"/>
    </location>
</feature>
<dbReference type="Gene3D" id="3.40.50.2000">
    <property type="entry name" value="Glycogen Phosphorylase B"/>
    <property type="match status" value="1"/>
</dbReference>
<comment type="caution">
    <text evidence="4">The sequence shown here is derived from an EMBL/GenBank/DDBJ whole genome shotgun (WGS) entry which is preliminary data.</text>
</comment>
<dbReference type="GO" id="GO:0004843">
    <property type="term" value="F:cysteine-type deubiquitinase activity"/>
    <property type="evidence" value="ECO:0007669"/>
    <property type="project" value="TreeGrafter"/>
</dbReference>
<evidence type="ECO:0000256" key="1">
    <source>
        <dbReference type="SAM" id="MobiDB-lite"/>
    </source>
</evidence>